<dbReference type="Gene3D" id="3.40.50.300">
    <property type="entry name" value="P-loop containing nucleotide triphosphate hydrolases"/>
    <property type="match status" value="1"/>
</dbReference>
<dbReference type="EMBL" id="BMEL01000003">
    <property type="protein sequence ID" value="GGF23895.1"/>
    <property type="molecule type" value="Genomic_DNA"/>
</dbReference>
<dbReference type="GO" id="GO:0009898">
    <property type="term" value="C:cytoplasmic side of plasma membrane"/>
    <property type="evidence" value="ECO:0007669"/>
    <property type="project" value="TreeGrafter"/>
</dbReference>
<dbReference type="GO" id="GO:0005524">
    <property type="term" value="F:ATP binding"/>
    <property type="evidence" value="ECO:0007669"/>
    <property type="project" value="TreeGrafter"/>
</dbReference>
<evidence type="ECO:0000313" key="3">
    <source>
        <dbReference type="Proteomes" id="UP000660110"/>
    </source>
</evidence>
<dbReference type="Proteomes" id="UP000660110">
    <property type="component" value="Unassembled WGS sequence"/>
</dbReference>
<reference evidence="2" key="1">
    <citation type="journal article" date="2014" name="Int. J. Syst. Evol. Microbiol.">
        <title>Complete genome sequence of Corynebacterium casei LMG S-19264T (=DSM 44701T), isolated from a smear-ripened cheese.</title>
        <authorList>
            <consortium name="US DOE Joint Genome Institute (JGI-PGF)"/>
            <person name="Walter F."/>
            <person name="Albersmeier A."/>
            <person name="Kalinowski J."/>
            <person name="Ruckert C."/>
        </authorList>
    </citation>
    <scope>NUCLEOTIDE SEQUENCE</scope>
    <source>
        <strain evidence="2">CGMCC 1.12153</strain>
    </source>
</reference>
<dbReference type="GO" id="GO:0016887">
    <property type="term" value="F:ATP hydrolysis activity"/>
    <property type="evidence" value="ECO:0007669"/>
    <property type="project" value="TreeGrafter"/>
</dbReference>
<dbReference type="RefSeq" id="WP_188377716.1">
    <property type="nucleotide sequence ID" value="NZ_BMEL01000003.1"/>
</dbReference>
<comment type="caution">
    <text evidence="2">The sequence shown here is derived from an EMBL/GenBank/DDBJ whole genome shotgun (WGS) entry which is preliminary data.</text>
</comment>
<dbReference type="GO" id="GO:0005829">
    <property type="term" value="C:cytosol"/>
    <property type="evidence" value="ECO:0007669"/>
    <property type="project" value="TreeGrafter"/>
</dbReference>
<dbReference type="InterPro" id="IPR027417">
    <property type="entry name" value="P-loop_NTPase"/>
</dbReference>
<proteinExistence type="predicted"/>
<dbReference type="InterPro" id="IPR011006">
    <property type="entry name" value="CheY-like_superfamily"/>
</dbReference>
<dbReference type="AlphaFoldDB" id="A0A917B5R0"/>
<keyword evidence="3" id="KW-1185">Reference proteome</keyword>
<feature type="domain" description="AAA" evidence="1">
    <location>
        <begin position="129"/>
        <end position="290"/>
    </location>
</feature>
<protein>
    <submittedName>
        <fullName evidence="2">Transcriptional regulator</fullName>
    </submittedName>
</protein>
<organism evidence="2 3">
    <name type="scientific">Halobacillus andaensis</name>
    <dbReference type="NCBI Taxonomy" id="1176239"/>
    <lineage>
        <taxon>Bacteria</taxon>
        <taxon>Bacillati</taxon>
        <taxon>Bacillota</taxon>
        <taxon>Bacilli</taxon>
        <taxon>Bacillales</taxon>
        <taxon>Bacillaceae</taxon>
        <taxon>Halobacillus</taxon>
    </lineage>
</organism>
<dbReference type="PANTHER" id="PTHR43384:SF13">
    <property type="entry name" value="SLR0110 PROTEIN"/>
    <property type="match status" value="1"/>
</dbReference>
<dbReference type="SUPFAM" id="SSF52540">
    <property type="entry name" value="P-loop containing nucleoside triphosphate hydrolases"/>
    <property type="match status" value="1"/>
</dbReference>
<dbReference type="PANTHER" id="PTHR43384">
    <property type="entry name" value="SEPTUM SITE-DETERMINING PROTEIN MIND HOMOLOG, CHLOROPLASTIC-RELATED"/>
    <property type="match status" value="1"/>
</dbReference>
<dbReference type="Gene3D" id="3.40.50.2300">
    <property type="match status" value="1"/>
</dbReference>
<evidence type="ECO:0000259" key="1">
    <source>
        <dbReference type="Pfam" id="PF13614"/>
    </source>
</evidence>
<gene>
    <name evidence="2" type="ORF">GCM10010954_23490</name>
</gene>
<dbReference type="SUPFAM" id="SSF52172">
    <property type="entry name" value="CheY-like"/>
    <property type="match status" value="1"/>
</dbReference>
<reference evidence="2" key="2">
    <citation type="submission" date="2020-09" db="EMBL/GenBank/DDBJ databases">
        <authorList>
            <person name="Sun Q."/>
            <person name="Zhou Y."/>
        </authorList>
    </citation>
    <scope>NUCLEOTIDE SEQUENCE</scope>
    <source>
        <strain evidence="2">CGMCC 1.12153</strain>
    </source>
</reference>
<accession>A0A917B5R0</accession>
<evidence type="ECO:0000313" key="2">
    <source>
        <dbReference type="EMBL" id="GGF23895.1"/>
    </source>
</evidence>
<dbReference type="InterPro" id="IPR025669">
    <property type="entry name" value="AAA_dom"/>
</dbReference>
<dbReference type="InterPro" id="IPR050625">
    <property type="entry name" value="ParA/MinD_ATPase"/>
</dbReference>
<sequence length="381" mass="43212">MKWMTMAPQLTMEPSILDVFKKHGRKLEYVEKKSALKNLMDKQEHGVLFYAMSDEQDGYDTCRNFQAIYPNLSVILIEAGVRVDLRQAMRAGALDVIALPFRPEQVEQLIIEREQHVERASQGNKETHYITVCSTKGGVGKTTFSVNLATAYSQKQESVLLVDLDLQFGDVSMFLDCEPKRSIYEWMKEANQKANAPVKSYITAYNEYLNILSAPLRPEFAEVFTPEHIQRLVEKVRGDYDVVIFDTAPYMDDIVLTALEHSDEIFLLTMQDLPTLKNCRLFLETLESLNLKNTLRVVLNRESRKRGVPLATAEKVLGLPITVQLPEASKLVCRSVNEGRPYVITNPKAKISKETINALQLQKGKSAKKSRPLFKALPAGR</sequence>
<name>A0A917B5R0_HALAA</name>
<dbReference type="GO" id="GO:0051782">
    <property type="term" value="P:negative regulation of cell division"/>
    <property type="evidence" value="ECO:0007669"/>
    <property type="project" value="TreeGrafter"/>
</dbReference>
<dbReference type="Pfam" id="PF13614">
    <property type="entry name" value="AAA_31"/>
    <property type="match status" value="1"/>
</dbReference>